<name>A0ABX2FX90_9BURK</name>
<dbReference type="InterPro" id="IPR029058">
    <property type="entry name" value="AB_hydrolase_fold"/>
</dbReference>
<dbReference type="RefSeq" id="WP_173803396.1">
    <property type="nucleotide sequence ID" value="NZ_JABSNM010000001.1"/>
</dbReference>
<dbReference type="PANTHER" id="PTHR37946">
    <property type="entry name" value="SLL1969 PROTEIN"/>
    <property type="match status" value="1"/>
</dbReference>
<organism evidence="2 3">
    <name type="scientific">Sphaerotilus uruguayifluvii</name>
    <dbReference type="NCBI Taxonomy" id="2735897"/>
    <lineage>
        <taxon>Bacteria</taxon>
        <taxon>Pseudomonadati</taxon>
        <taxon>Pseudomonadota</taxon>
        <taxon>Betaproteobacteria</taxon>
        <taxon>Burkholderiales</taxon>
        <taxon>Sphaerotilaceae</taxon>
        <taxon>Sphaerotilus</taxon>
    </lineage>
</organism>
<evidence type="ECO:0000313" key="2">
    <source>
        <dbReference type="EMBL" id="NRT54434.1"/>
    </source>
</evidence>
<protein>
    <recommendedName>
        <fullName evidence="1">AB hydrolase-1 domain-containing protein</fullName>
    </recommendedName>
</protein>
<comment type="caution">
    <text evidence="2">The sequence shown here is derived from an EMBL/GenBank/DDBJ whole genome shotgun (WGS) entry which is preliminary data.</text>
</comment>
<feature type="domain" description="AB hydrolase-1" evidence="1">
    <location>
        <begin position="115"/>
        <end position="309"/>
    </location>
</feature>
<accession>A0ABX2FX90</accession>
<dbReference type="Pfam" id="PF12697">
    <property type="entry name" value="Abhydrolase_6"/>
    <property type="match status" value="1"/>
</dbReference>
<reference evidence="2 3" key="1">
    <citation type="submission" date="2020-05" db="EMBL/GenBank/DDBJ databases">
        <title>Genomic Encyclopedia of Type Strains, Phase IV (KMG-V): Genome sequencing to study the core and pangenomes of soil and plant-associated prokaryotes.</title>
        <authorList>
            <person name="Whitman W."/>
        </authorList>
    </citation>
    <scope>NUCLEOTIDE SEQUENCE [LARGE SCALE GENOMIC DNA]</scope>
    <source>
        <strain evidence="2 3">C29</strain>
    </source>
</reference>
<dbReference type="EMBL" id="JABSNM010000001">
    <property type="protein sequence ID" value="NRT54434.1"/>
    <property type="molecule type" value="Genomic_DNA"/>
</dbReference>
<dbReference type="Proteomes" id="UP001516061">
    <property type="component" value="Unassembled WGS sequence"/>
</dbReference>
<evidence type="ECO:0000259" key="1">
    <source>
        <dbReference type="Pfam" id="PF12697"/>
    </source>
</evidence>
<dbReference type="SUPFAM" id="SSF53474">
    <property type="entry name" value="alpha/beta-Hydrolases"/>
    <property type="match status" value="1"/>
</dbReference>
<keyword evidence="3" id="KW-1185">Reference proteome</keyword>
<dbReference type="Gene3D" id="3.40.50.1820">
    <property type="entry name" value="alpha/beta hydrolase"/>
    <property type="match status" value="1"/>
</dbReference>
<gene>
    <name evidence="2" type="ORF">HNQ01_000141</name>
</gene>
<dbReference type="PANTHER" id="PTHR37946:SF1">
    <property type="entry name" value="SLL1969 PROTEIN"/>
    <property type="match status" value="1"/>
</dbReference>
<dbReference type="InterPro" id="IPR000073">
    <property type="entry name" value="AB_hydrolase_1"/>
</dbReference>
<proteinExistence type="predicted"/>
<evidence type="ECO:0000313" key="3">
    <source>
        <dbReference type="Proteomes" id="UP001516061"/>
    </source>
</evidence>
<sequence>MVAWALRIVVGLGLMLALFWPLHALRAGLGPLATWGPPLLVLLLHPLVLLTEGVLAALLHRDDPLPRPGPVARLRAWRAESRCSRRLFLLEQMLREHRWPDRPVPLSQAAGRRGVLLVHGLLCSRAVWNDWQPWLQARGVAVIAPSLEPPFVSIDAHADRIDAAIRHLAETTGRPPLLVAHSMGGLVLRAWRRSRLAAGERPEEVDARVGPVVTIGSPHRGTWLATLGALLPNVRQMRRGSRWLTALAQSESAAWRERLVCVRSDCDTIVFPPAGARLDGAGQDLLLPGRGHLDMLQDPRLHRLVQELLDAP</sequence>